<evidence type="ECO:0000313" key="2">
    <source>
        <dbReference type="Proteomes" id="UP000054538"/>
    </source>
</evidence>
<dbReference type="HOGENOM" id="CLU_2484021_0_0_1"/>
<dbReference type="Proteomes" id="UP000054538">
    <property type="component" value="Unassembled WGS sequence"/>
</dbReference>
<evidence type="ECO:0000313" key="1">
    <source>
        <dbReference type="EMBL" id="KIK83354.1"/>
    </source>
</evidence>
<organism evidence="1 2">
    <name type="scientific">Paxillus rubicundulus Ve08.2h10</name>
    <dbReference type="NCBI Taxonomy" id="930991"/>
    <lineage>
        <taxon>Eukaryota</taxon>
        <taxon>Fungi</taxon>
        <taxon>Dikarya</taxon>
        <taxon>Basidiomycota</taxon>
        <taxon>Agaricomycotina</taxon>
        <taxon>Agaricomycetes</taxon>
        <taxon>Agaricomycetidae</taxon>
        <taxon>Boletales</taxon>
        <taxon>Paxilineae</taxon>
        <taxon>Paxillaceae</taxon>
        <taxon>Paxillus</taxon>
    </lineage>
</organism>
<sequence>MIRPQCRTRSSVSTQTRSVNISPQFNGCERSRFLDQNAHARRVEVQAMSDHAFKARHLTHPFSGTPPIHQLPVTQVTPMLLLFPTHH</sequence>
<dbReference type="AlphaFoldDB" id="A0A0D0DMF9"/>
<gene>
    <name evidence="1" type="ORF">PAXRUDRAFT_832081</name>
</gene>
<proteinExistence type="predicted"/>
<keyword evidence="2" id="KW-1185">Reference proteome</keyword>
<dbReference type="InParanoid" id="A0A0D0DMF9"/>
<name>A0A0D0DMF9_9AGAM</name>
<reference evidence="2" key="2">
    <citation type="submission" date="2015-01" db="EMBL/GenBank/DDBJ databases">
        <title>Evolutionary Origins and Diversification of the Mycorrhizal Mutualists.</title>
        <authorList>
            <consortium name="DOE Joint Genome Institute"/>
            <consortium name="Mycorrhizal Genomics Consortium"/>
            <person name="Kohler A."/>
            <person name="Kuo A."/>
            <person name="Nagy L.G."/>
            <person name="Floudas D."/>
            <person name="Copeland A."/>
            <person name="Barry K.W."/>
            <person name="Cichocki N."/>
            <person name="Veneault-Fourrey C."/>
            <person name="LaButti K."/>
            <person name="Lindquist E.A."/>
            <person name="Lipzen A."/>
            <person name="Lundell T."/>
            <person name="Morin E."/>
            <person name="Murat C."/>
            <person name="Riley R."/>
            <person name="Ohm R."/>
            <person name="Sun H."/>
            <person name="Tunlid A."/>
            <person name="Henrissat B."/>
            <person name="Grigoriev I.V."/>
            <person name="Hibbett D.S."/>
            <person name="Martin F."/>
        </authorList>
    </citation>
    <scope>NUCLEOTIDE SEQUENCE [LARGE SCALE GENOMIC DNA]</scope>
    <source>
        <strain evidence="2">Ve08.2h10</strain>
    </source>
</reference>
<reference evidence="1 2" key="1">
    <citation type="submission" date="2014-04" db="EMBL/GenBank/DDBJ databases">
        <authorList>
            <consortium name="DOE Joint Genome Institute"/>
            <person name="Kuo A."/>
            <person name="Kohler A."/>
            <person name="Jargeat P."/>
            <person name="Nagy L.G."/>
            <person name="Floudas D."/>
            <person name="Copeland A."/>
            <person name="Barry K.W."/>
            <person name="Cichocki N."/>
            <person name="Veneault-Fourrey C."/>
            <person name="LaButti K."/>
            <person name="Lindquist E.A."/>
            <person name="Lipzen A."/>
            <person name="Lundell T."/>
            <person name="Morin E."/>
            <person name="Murat C."/>
            <person name="Sun H."/>
            <person name="Tunlid A."/>
            <person name="Henrissat B."/>
            <person name="Grigoriev I.V."/>
            <person name="Hibbett D.S."/>
            <person name="Martin F."/>
            <person name="Nordberg H.P."/>
            <person name="Cantor M.N."/>
            <person name="Hua S.X."/>
        </authorList>
    </citation>
    <scope>NUCLEOTIDE SEQUENCE [LARGE SCALE GENOMIC DNA]</scope>
    <source>
        <strain evidence="1 2">Ve08.2h10</strain>
    </source>
</reference>
<protein>
    <submittedName>
        <fullName evidence="1">Uncharacterized protein</fullName>
    </submittedName>
</protein>
<accession>A0A0D0DMF9</accession>
<dbReference type="EMBL" id="KN825596">
    <property type="protein sequence ID" value="KIK83354.1"/>
    <property type="molecule type" value="Genomic_DNA"/>
</dbReference>